<dbReference type="STRING" id="158500.BES08_13950"/>
<dbReference type="Proteomes" id="UP000024329">
    <property type="component" value="Unassembled WGS sequence"/>
</dbReference>
<organism evidence="3 4">
    <name type="scientific">Novosphingobium resinovorum</name>
    <dbReference type="NCBI Taxonomy" id="158500"/>
    <lineage>
        <taxon>Bacteria</taxon>
        <taxon>Pseudomonadati</taxon>
        <taxon>Pseudomonadota</taxon>
        <taxon>Alphaproteobacteria</taxon>
        <taxon>Sphingomonadales</taxon>
        <taxon>Sphingomonadaceae</taxon>
        <taxon>Novosphingobium</taxon>
    </lineage>
</organism>
<feature type="coiled-coil region" evidence="1">
    <location>
        <begin position="42"/>
        <end position="69"/>
    </location>
</feature>
<name>A0A031JW78_9SPHN</name>
<proteinExistence type="predicted"/>
<evidence type="ECO:0000313" key="3">
    <source>
        <dbReference type="EMBL" id="EZP82011.1"/>
    </source>
</evidence>
<keyword evidence="2" id="KW-0472">Membrane</keyword>
<gene>
    <name evidence="3" type="ORF">BV97_02034</name>
</gene>
<evidence type="ECO:0000313" key="4">
    <source>
        <dbReference type="Proteomes" id="UP000024329"/>
    </source>
</evidence>
<dbReference type="AlphaFoldDB" id="A0A031JW78"/>
<feature type="transmembrane region" description="Helical" evidence="2">
    <location>
        <begin position="12"/>
        <end position="32"/>
    </location>
</feature>
<keyword evidence="2" id="KW-0812">Transmembrane</keyword>
<protein>
    <submittedName>
        <fullName evidence="3">Uncharacterized protein</fullName>
    </submittedName>
</protein>
<comment type="caution">
    <text evidence="3">The sequence shown here is derived from an EMBL/GenBank/DDBJ whole genome shotgun (WGS) entry which is preliminary data.</text>
</comment>
<dbReference type="RefSeq" id="WP_036525586.1">
    <property type="nucleotide sequence ID" value="NZ_JFYZ01000010.1"/>
</dbReference>
<keyword evidence="2" id="KW-1133">Transmembrane helix</keyword>
<dbReference type="EMBL" id="JFYZ01000010">
    <property type="protein sequence ID" value="EZP82011.1"/>
    <property type="molecule type" value="Genomic_DNA"/>
</dbReference>
<keyword evidence="1" id="KW-0175">Coiled coil</keyword>
<accession>A0A031JW78</accession>
<dbReference type="PATRIC" id="fig|158500.4.peg.2072"/>
<sequence>MLKHADPILKLCLALGALMGGAGVGYYCGIYLPAQDIHQQTLAMAEKQSKAAEQSRALAERARREQEAQAAYGQCTDSAESAYRQRWTQACQAMHDADQAAFDDCADDLFSTRSGCLAKHPIRPAQDCALPSQTAQSLSAARDQRKAQCAAQLQSAQRGGQ</sequence>
<evidence type="ECO:0000256" key="2">
    <source>
        <dbReference type="SAM" id="Phobius"/>
    </source>
</evidence>
<reference evidence="3 4" key="1">
    <citation type="submission" date="2014-03" db="EMBL/GenBank/DDBJ databases">
        <title>Whole genome sequence of Novosphingobium resinovorum KF1.</title>
        <authorList>
            <person name="Gan H.M."/>
            <person name="Gan H.Y."/>
            <person name="Chew T.H."/>
            <person name="Savka M.A."/>
        </authorList>
    </citation>
    <scope>NUCLEOTIDE SEQUENCE [LARGE SCALE GENOMIC DNA]</scope>
    <source>
        <strain evidence="3 4">KF1</strain>
    </source>
</reference>
<evidence type="ECO:0000256" key="1">
    <source>
        <dbReference type="SAM" id="Coils"/>
    </source>
</evidence>